<evidence type="ECO:0000256" key="1">
    <source>
        <dbReference type="ARBA" id="ARBA00004496"/>
    </source>
</evidence>
<keyword evidence="6 10" id="KW-0229">DNA integration</keyword>
<keyword evidence="4 10" id="KW-0132">Cell division</keyword>
<evidence type="ECO:0000256" key="9">
    <source>
        <dbReference type="ARBA" id="ARBA00023306"/>
    </source>
</evidence>
<dbReference type="InterPro" id="IPR010998">
    <property type="entry name" value="Integrase_recombinase_N"/>
</dbReference>
<dbReference type="PANTHER" id="PTHR30349:SF81">
    <property type="entry name" value="TYROSINE RECOMBINASE XERC"/>
    <property type="match status" value="1"/>
</dbReference>
<dbReference type="Proteomes" id="UP000033423">
    <property type="component" value="Unassembled WGS sequence"/>
</dbReference>
<dbReference type="Pfam" id="PF02899">
    <property type="entry name" value="Phage_int_SAM_1"/>
    <property type="match status" value="1"/>
</dbReference>
<comment type="function">
    <text evidence="10">Site-specific tyrosine recombinase, which acts by catalyzing the cutting and rejoining of the recombining DNA molecules. The XerC-XerD complex is essential to convert dimers of the bacterial chromosome into monomers to permit their segregation at cell division. It also contributes to the segregational stability of plasmids.</text>
</comment>
<dbReference type="InterPro" id="IPR050090">
    <property type="entry name" value="Tyrosine_recombinase_XerCD"/>
</dbReference>
<evidence type="ECO:0000256" key="6">
    <source>
        <dbReference type="ARBA" id="ARBA00022908"/>
    </source>
</evidence>
<evidence type="ECO:0000256" key="4">
    <source>
        <dbReference type="ARBA" id="ARBA00022618"/>
    </source>
</evidence>
<dbReference type="GO" id="GO:0003677">
    <property type="term" value="F:DNA binding"/>
    <property type="evidence" value="ECO:0007669"/>
    <property type="project" value="UniProtKB-UniRule"/>
</dbReference>
<comment type="subunit">
    <text evidence="10">Forms a cyclic heterotetrameric complex composed of two molecules of XerC and two molecules of XerD.</text>
</comment>
<dbReference type="Gene3D" id="1.10.443.10">
    <property type="entry name" value="Intergrase catalytic core"/>
    <property type="match status" value="1"/>
</dbReference>
<evidence type="ECO:0000256" key="7">
    <source>
        <dbReference type="ARBA" id="ARBA00023125"/>
    </source>
</evidence>
<dbReference type="PANTHER" id="PTHR30349">
    <property type="entry name" value="PHAGE INTEGRASE-RELATED"/>
    <property type="match status" value="1"/>
</dbReference>
<evidence type="ECO:0000259" key="11">
    <source>
        <dbReference type="PROSITE" id="PS51898"/>
    </source>
</evidence>
<evidence type="ECO:0000256" key="8">
    <source>
        <dbReference type="ARBA" id="ARBA00023172"/>
    </source>
</evidence>
<dbReference type="InterPro" id="IPR011010">
    <property type="entry name" value="DNA_brk_join_enz"/>
</dbReference>
<comment type="caution">
    <text evidence="13">The sequence shown here is derived from an EMBL/GenBank/DDBJ whole genome shotgun (WGS) entry which is preliminary data.</text>
</comment>
<feature type="active site" evidence="10">
    <location>
        <position position="240"/>
    </location>
</feature>
<reference evidence="13 14" key="1">
    <citation type="submission" date="2015-02" db="EMBL/GenBank/DDBJ databases">
        <title>Single-cell genomics of uncultivated deep-branching MTB reveals a conserved set of magnetosome genes.</title>
        <authorList>
            <person name="Kolinko S."/>
            <person name="Richter M."/>
            <person name="Glockner F.O."/>
            <person name="Brachmann A."/>
            <person name="Schuler D."/>
        </authorList>
    </citation>
    <scope>NUCLEOTIDE SEQUENCE [LARGE SCALE GENOMIC DNA]</scope>
    <source>
        <strain evidence="13">TM-1</strain>
    </source>
</reference>
<dbReference type="InterPro" id="IPR002104">
    <property type="entry name" value="Integrase_catalytic"/>
</dbReference>
<evidence type="ECO:0000256" key="10">
    <source>
        <dbReference type="HAMAP-Rule" id="MF_01808"/>
    </source>
</evidence>
<dbReference type="SUPFAM" id="SSF56349">
    <property type="entry name" value="DNA breaking-rejoining enzymes"/>
    <property type="match status" value="1"/>
</dbReference>
<feature type="active site" evidence="10">
    <location>
        <position position="263"/>
    </location>
</feature>
<dbReference type="PROSITE" id="PS51898">
    <property type="entry name" value="TYR_RECOMBINASE"/>
    <property type="match status" value="1"/>
</dbReference>
<keyword evidence="5 10" id="KW-0159">Chromosome partition</keyword>
<evidence type="ECO:0000256" key="5">
    <source>
        <dbReference type="ARBA" id="ARBA00022829"/>
    </source>
</evidence>
<evidence type="ECO:0000256" key="2">
    <source>
        <dbReference type="ARBA" id="ARBA00010450"/>
    </source>
</evidence>
<dbReference type="GO" id="GO:0051301">
    <property type="term" value="P:cell division"/>
    <property type="evidence" value="ECO:0007669"/>
    <property type="project" value="UniProtKB-KW"/>
</dbReference>
<comment type="similarity">
    <text evidence="2">Belongs to the 'phage' integrase family. XerD subfamily.</text>
</comment>
<keyword evidence="14" id="KW-1185">Reference proteome</keyword>
<keyword evidence="7 10" id="KW-0238">DNA-binding</keyword>
<dbReference type="CDD" id="cd00798">
    <property type="entry name" value="INT_XerDC_C"/>
    <property type="match status" value="1"/>
</dbReference>
<dbReference type="GO" id="GO:0009037">
    <property type="term" value="F:tyrosine-based site-specific recombinase activity"/>
    <property type="evidence" value="ECO:0007669"/>
    <property type="project" value="UniProtKB-UniRule"/>
</dbReference>
<dbReference type="GO" id="GO:0007059">
    <property type="term" value="P:chromosome segregation"/>
    <property type="evidence" value="ECO:0007669"/>
    <property type="project" value="UniProtKB-UniRule"/>
</dbReference>
<dbReference type="InterPro" id="IPR011932">
    <property type="entry name" value="Recomb_XerD"/>
</dbReference>
<organism evidence="13 14">
    <name type="scientific">Candidatus Magnetobacterium bavaricum</name>
    <dbReference type="NCBI Taxonomy" id="29290"/>
    <lineage>
        <taxon>Bacteria</taxon>
        <taxon>Pseudomonadati</taxon>
        <taxon>Nitrospirota</taxon>
        <taxon>Thermodesulfovibrionia</taxon>
        <taxon>Thermodesulfovibrionales</taxon>
        <taxon>Candidatus Magnetobacteriaceae</taxon>
        <taxon>Candidatus Magnetobacterium</taxon>
    </lineage>
</organism>
<dbReference type="AlphaFoldDB" id="A0A0F3GV03"/>
<feature type="domain" description="Tyr recombinase" evidence="11">
    <location>
        <begin position="105"/>
        <end position="285"/>
    </location>
</feature>
<dbReference type="EMBL" id="LACI01000864">
    <property type="protein sequence ID" value="KJU85779.1"/>
    <property type="molecule type" value="Genomic_DNA"/>
</dbReference>
<feature type="active site" evidence="10">
    <location>
        <position position="168"/>
    </location>
</feature>
<dbReference type="InterPro" id="IPR044068">
    <property type="entry name" value="CB"/>
</dbReference>
<sequence>MSDILKRFLVYLSAERGLSSNTIDAYGTDLKMFFAFIAANQKTPVNFNRQDIIEYIHTLRQRGYSYRSICRFIASVRSLCKYLLIERERFDDPSENLHRPKGWQHLPNTLSVEAVVGVLKTTVETRYVMRDIAMLELMYSSGLRVSELVFVEMVNLQLEAGFIKVKGKGSRERLVPINDRARQCIVAYCKEIRPFILKKGTSPYLFLSNRGKPLTRQRFWQTIKAYGKAAGVELSPHTLRHCFATHLVEGGADLRSVQRMLGHADITTTQIYTKVSTELIRKEYNECHPRA</sequence>
<comment type="similarity">
    <text evidence="10">Belongs to the 'phage' integrase family. XerC subfamily.</text>
</comment>
<protein>
    <recommendedName>
        <fullName evidence="10">Tyrosine recombinase XerC</fullName>
    </recommendedName>
</protein>
<dbReference type="GO" id="GO:0005737">
    <property type="term" value="C:cytoplasm"/>
    <property type="evidence" value="ECO:0007669"/>
    <property type="project" value="UniProtKB-SubCell"/>
</dbReference>
<feature type="active site" evidence="10">
    <location>
        <position position="237"/>
    </location>
</feature>
<comment type="subcellular location">
    <subcellularLocation>
        <location evidence="1 10">Cytoplasm</location>
    </subcellularLocation>
</comment>
<evidence type="ECO:0000259" key="12">
    <source>
        <dbReference type="PROSITE" id="PS51900"/>
    </source>
</evidence>
<dbReference type="Gene3D" id="1.10.150.130">
    <property type="match status" value="1"/>
</dbReference>
<dbReference type="Pfam" id="PF00589">
    <property type="entry name" value="Phage_integrase"/>
    <property type="match status" value="1"/>
</dbReference>
<dbReference type="HAMAP" id="MF_01808">
    <property type="entry name" value="Recomb_XerC_XerD"/>
    <property type="match status" value="1"/>
</dbReference>
<feature type="domain" description="Core-binding (CB)" evidence="12">
    <location>
        <begin position="1"/>
        <end position="84"/>
    </location>
</feature>
<dbReference type="NCBIfam" id="NF001399">
    <property type="entry name" value="PRK00283.1"/>
    <property type="match status" value="1"/>
</dbReference>
<name>A0A0F3GV03_9BACT</name>
<keyword evidence="9 10" id="KW-0131">Cell cycle</keyword>
<evidence type="ECO:0000256" key="3">
    <source>
        <dbReference type="ARBA" id="ARBA00022490"/>
    </source>
</evidence>
<keyword evidence="8 10" id="KW-0233">DNA recombination</keyword>
<accession>A0A0F3GV03</accession>
<dbReference type="InterPro" id="IPR013762">
    <property type="entry name" value="Integrase-like_cat_sf"/>
</dbReference>
<evidence type="ECO:0000313" key="14">
    <source>
        <dbReference type="Proteomes" id="UP000033423"/>
    </source>
</evidence>
<feature type="active site" evidence="10">
    <location>
        <position position="144"/>
    </location>
</feature>
<dbReference type="GO" id="GO:0006313">
    <property type="term" value="P:DNA transposition"/>
    <property type="evidence" value="ECO:0007669"/>
    <property type="project" value="UniProtKB-UniRule"/>
</dbReference>
<dbReference type="PROSITE" id="PS51900">
    <property type="entry name" value="CB"/>
    <property type="match status" value="1"/>
</dbReference>
<proteinExistence type="inferred from homology"/>
<evidence type="ECO:0000313" key="13">
    <source>
        <dbReference type="EMBL" id="KJU85779.1"/>
    </source>
</evidence>
<dbReference type="InterPro" id="IPR023009">
    <property type="entry name" value="Tyrosine_recombinase_XerC/XerD"/>
</dbReference>
<dbReference type="PATRIC" id="fig|29290.4.peg.2700"/>
<gene>
    <name evidence="10" type="primary">xerC</name>
    <name evidence="13" type="ORF">MBAV_002032</name>
</gene>
<feature type="active site" description="O-(3'-phospho-DNA)-tyrosine intermediate" evidence="10">
    <location>
        <position position="272"/>
    </location>
</feature>
<keyword evidence="3 10" id="KW-0963">Cytoplasm</keyword>
<dbReference type="InterPro" id="IPR004107">
    <property type="entry name" value="Integrase_SAM-like_N"/>
</dbReference>
<dbReference type="NCBIfam" id="TIGR02225">
    <property type="entry name" value="recomb_XerD"/>
    <property type="match status" value="1"/>
</dbReference>